<evidence type="ECO:0000259" key="2">
    <source>
        <dbReference type="PROSITE" id="PS51782"/>
    </source>
</evidence>
<dbReference type="Gene3D" id="2.70.70.10">
    <property type="entry name" value="Glucose Permease (Domain IIA)"/>
    <property type="match status" value="1"/>
</dbReference>
<dbReference type="PROSITE" id="PS51782">
    <property type="entry name" value="LYSM"/>
    <property type="match status" value="2"/>
</dbReference>
<organism evidence="3 4">
    <name type="scientific">Candidatus Vogelbacteria bacterium RIFOXYD1_FULL_51_18</name>
    <dbReference type="NCBI Taxonomy" id="1802440"/>
    <lineage>
        <taxon>Bacteria</taxon>
        <taxon>Candidatus Vogeliibacteriota</taxon>
    </lineage>
</organism>
<dbReference type="Pfam" id="PF01551">
    <property type="entry name" value="Peptidase_M23"/>
    <property type="match status" value="1"/>
</dbReference>
<gene>
    <name evidence="3" type="ORF">A2569_01330</name>
</gene>
<reference evidence="3 4" key="1">
    <citation type="journal article" date="2016" name="Nat. Commun.">
        <title>Thousands of microbial genomes shed light on interconnected biogeochemical processes in an aquifer system.</title>
        <authorList>
            <person name="Anantharaman K."/>
            <person name="Brown C.T."/>
            <person name="Hug L.A."/>
            <person name="Sharon I."/>
            <person name="Castelle C.J."/>
            <person name="Probst A.J."/>
            <person name="Thomas B.C."/>
            <person name="Singh A."/>
            <person name="Wilkins M.J."/>
            <person name="Karaoz U."/>
            <person name="Brodie E.L."/>
            <person name="Williams K.H."/>
            <person name="Hubbard S.S."/>
            <person name="Banfield J.F."/>
        </authorList>
    </citation>
    <scope>NUCLEOTIDE SEQUENCE [LARGE SCALE GENOMIC DNA]</scope>
</reference>
<dbReference type="GO" id="GO:0004222">
    <property type="term" value="F:metalloendopeptidase activity"/>
    <property type="evidence" value="ECO:0007669"/>
    <property type="project" value="TreeGrafter"/>
</dbReference>
<dbReference type="InterPro" id="IPR011055">
    <property type="entry name" value="Dup_hybrid_motif"/>
</dbReference>
<dbReference type="PANTHER" id="PTHR21666:SF270">
    <property type="entry name" value="MUREIN HYDROLASE ACTIVATOR ENVC"/>
    <property type="match status" value="1"/>
</dbReference>
<name>A0A1G2QK55_9BACT</name>
<feature type="domain" description="LysM" evidence="2">
    <location>
        <begin position="59"/>
        <end position="103"/>
    </location>
</feature>
<evidence type="ECO:0000313" key="3">
    <source>
        <dbReference type="EMBL" id="OHA60459.1"/>
    </source>
</evidence>
<dbReference type="AlphaFoldDB" id="A0A1G2QK55"/>
<dbReference type="SUPFAM" id="SSF51261">
    <property type="entry name" value="Duplicated hybrid motif"/>
    <property type="match status" value="1"/>
</dbReference>
<feature type="region of interest" description="Disordered" evidence="1">
    <location>
        <begin position="1"/>
        <end position="28"/>
    </location>
</feature>
<accession>A0A1G2QK55</accession>
<dbReference type="InterPro" id="IPR036779">
    <property type="entry name" value="LysM_dom_sf"/>
</dbReference>
<dbReference type="Pfam" id="PF01476">
    <property type="entry name" value="LysM"/>
    <property type="match status" value="2"/>
</dbReference>
<dbReference type="Gene3D" id="3.10.350.10">
    <property type="entry name" value="LysM domain"/>
    <property type="match status" value="2"/>
</dbReference>
<evidence type="ECO:0000313" key="4">
    <source>
        <dbReference type="Proteomes" id="UP000177090"/>
    </source>
</evidence>
<dbReference type="STRING" id="1802440.A2569_01330"/>
<dbReference type="PANTHER" id="PTHR21666">
    <property type="entry name" value="PEPTIDASE-RELATED"/>
    <property type="match status" value="1"/>
</dbReference>
<protein>
    <recommendedName>
        <fullName evidence="2">LysM domain-containing protein</fullName>
    </recommendedName>
</protein>
<sequence>MSRFVSSQTISLMEPSPNPNPPARGGGDTAIVGNALLVNAGPLGAATDITSTPLSDQISLYVVRNGDTLSQIAQMFGVSVNTIVWANDLPRSAKVSKGQTLVILPVSGIQHTVLKGDTVQKIAKRYGADSEEIAQFNGIDENHPLIAGQIILVPDGESAPAPGRIAQKPRGTSKREVSSGYYIKPVAKAIKTQGIHGYNGVDLAAPLGTPIVAAADGQVIVSRSEGWNGGYGKYIVIKHNNGAQTLYAHNKENAVSQGDWVKQGDVIGAVGNTGRSTGYHVHFEVRGAKNPF</sequence>
<dbReference type="InterPro" id="IPR018392">
    <property type="entry name" value="LysM"/>
</dbReference>
<evidence type="ECO:0000256" key="1">
    <source>
        <dbReference type="SAM" id="MobiDB-lite"/>
    </source>
</evidence>
<dbReference type="CDD" id="cd00118">
    <property type="entry name" value="LysM"/>
    <property type="match status" value="2"/>
</dbReference>
<dbReference type="SMART" id="SM00257">
    <property type="entry name" value="LysM"/>
    <property type="match status" value="2"/>
</dbReference>
<comment type="caution">
    <text evidence="3">The sequence shown here is derived from an EMBL/GenBank/DDBJ whole genome shotgun (WGS) entry which is preliminary data.</text>
</comment>
<dbReference type="CDD" id="cd12797">
    <property type="entry name" value="M23_peptidase"/>
    <property type="match status" value="1"/>
</dbReference>
<dbReference type="InterPro" id="IPR050570">
    <property type="entry name" value="Cell_wall_metabolism_enzyme"/>
</dbReference>
<dbReference type="InterPro" id="IPR016047">
    <property type="entry name" value="M23ase_b-sheet_dom"/>
</dbReference>
<feature type="domain" description="LysM" evidence="2">
    <location>
        <begin position="109"/>
        <end position="153"/>
    </location>
</feature>
<proteinExistence type="predicted"/>
<dbReference type="Proteomes" id="UP000177090">
    <property type="component" value="Unassembled WGS sequence"/>
</dbReference>
<dbReference type="EMBL" id="MHTL01000013">
    <property type="protein sequence ID" value="OHA60459.1"/>
    <property type="molecule type" value="Genomic_DNA"/>
</dbReference>
<feature type="compositionally biased region" description="Polar residues" evidence="1">
    <location>
        <begin position="1"/>
        <end position="11"/>
    </location>
</feature>